<dbReference type="EMBL" id="DYDO01000012">
    <property type="protein sequence ID" value="DBA15204.1"/>
    <property type="molecule type" value="Genomic_DNA"/>
</dbReference>
<evidence type="ECO:0000256" key="10">
    <source>
        <dbReference type="ARBA" id="ARBA00023271"/>
    </source>
</evidence>
<dbReference type="GO" id="GO:0003677">
    <property type="term" value="F:DNA binding"/>
    <property type="evidence" value="ECO:0007669"/>
    <property type="project" value="UniProtKB-UniRule"/>
</dbReference>
<evidence type="ECO:0000256" key="7">
    <source>
        <dbReference type="ARBA" id="ARBA00023128"/>
    </source>
</evidence>
<dbReference type="GO" id="GO:0042645">
    <property type="term" value="C:mitochondrial nucleoid"/>
    <property type="evidence" value="ECO:0007669"/>
    <property type="project" value="UniProtKB-SubCell"/>
</dbReference>
<evidence type="ECO:0000256" key="15">
    <source>
        <dbReference type="SAM" id="MobiDB-lite"/>
    </source>
</evidence>
<evidence type="ECO:0000256" key="14">
    <source>
        <dbReference type="PROSITE-ProRule" id="PRU00267"/>
    </source>
</evidence>
<feature type="region of interest" description="Disordered" evidence="15">
    <location>
        <begin position="251"/>
        <end position="286"/>
    </location>
</feature>
<organism evidence="17 18">
    <name type="scientific">Pyxicephalus adspersus</name>
    <name type="common">African bullfrog</name>
    <dbReference type="NCBI Taxonomy" id="30357"/>
    <lineage>
        <taxon>Eukaryota</taxon>
        <taxon>Metazoa</taxon>
        <taxon>Chordata</taxon>
        <taxon>Craniata</taxon>
        <taxon>Vertebrata</taxon>
        <taxon>Euteleostomi</taxon>
        <taxon>Amphibia</taxon>
        <taxon>Batrachia</taxon>
        <taxon>Anura</taxon>
        <taxon>Neobatrachia</taxon>
        <taxon>Ranoidea</taxon>
        <taxon>Pyxicephalidae</taxon>
        <taxon>Pyxicephalinae</taxon>
        <taxon>Pyxicephalus</taxon>
    </lineage>
</organism>
<evidence type="ECO:0000256" key="5">
    <source>
        <dbReference type="ARBA" id="ARBA00023015"/>
    </source>
</evidence>
<dbReference type="PANTHER" id="PTHR48112">
    <property type="entry name" value="HIGH MOBILITY GROUP PROTEIN DSP1"/>
    <property type="match status" value="1"/>
</dbReference>
<dbReference type="CDD" id="cd00084">
    <property type="entry name" value="HMG-box_SF"/>
    <property type="match status" value="1"/>
</dbReference>
<keyword evidence="8" id="KW-0010">Activator</keyword>
<dbReference type="AlphaFoldDB" id="A0AAV2ZLT1"/>
<comment type="subunit">
    <text evidence="13">Monomer; binds DNA as a monomer. Homodimer. Component of the mitochondrial transcription initiation complex, composed at least of TFB2M, TFAM and POLRMT. In this complex TFAM recruits POLRMT to the promoter whereas TFB2M induces structural changes in POLRMT to enable promoter opening and trapping of the DNA non-template strand. Upon metabolic stress, forms a complex composed of FOXO3, SIRT3, TFAM and POLRMT. Interacts with TFB1M and TFB2M. Interacts with CLPX; this enhances DNA-binding.</text>
</comment>
<dbReference type="SUPFAM" id="SSF47095">
    <property type="entry name" value="HMG-box"/>
    <property type="match status" value="2"/>
</dbReference>
<accession>A0AAV2ZLT1</accession>
<sequence length="286" mass="33638">MVSLLCRGVGVLVKSLAGLSSTQTSRCSSLPCALSTMQCATVRWFSNDTAPYDFTKAPPPKAPPKRPLSSFFRFLSEQRPILIKKHPEATVFEISKMIGNEWRALPEAERQAYIDAARAENMKYREVFNAYKESLHPIDIEILKDKRKQRLERRKKMRQKRERTILGQPKRCRSAFNIYLSENYSEAKGDTLPEKMKSLRHEWDKLPSSKKQVYVQLAEDDKIRYLNEVKAWEEQMIEIGREDLVRFKQRRILNKSEKKTKEHEKKESKLSNPEEKSKRNPRKYEE</sequence>
<keyword evidence="2" id="KW-0597">Phosphoprotein</keyword>
<keyword evidence="10" id="KW-1135">Mitochondrion nucleoid</keyword>
<gene>
    <name evidence="17" type="ORF">GDO54_004448</name>
</gene>
<comment type="caution">
    <text evidence="17">The sequence shown here is derived from an EMBL/GenBank/DDBJ whole genome shotgun (WGS) entry which is preliminary data.</text>
</comment>
<dbReference type="Gene3D" id="1.10.30.10">
    <property type="entry name" value="High mobility group box domain"/>
    <property type="match status" value="2"/>
</dbReference>
<evidence type="ECO:0000256" key="9">
    <source>
        <dbReference type="ARBA" id="ARBA00023163"/>
    </source>
</evidence>
<protein>
    <recommendedName>
        <fullName evidence="11">Transcription factor A, mitochondrial</fullName>
    </recommendedName>
</protein>
<evidence type="ECO:0000256" key="8">
    <source>
        <dbReference type="ARBA" id="ARBA00023159"/>
    </source>
</evidence>
<keyword evidence="14" id="KW-0539">Nucleus</keyword>
<evidence type="ECO:0000313" key="18">
    <source>
        <dbReference type="Proteomes" id="UP001181693"/>
    </source>
</evidence>
<keyword evidence="3" id="KW-0677">Repeat</keyword>
<evidence type="ECO:0000313" key="17">
    <source>
        <dbReference type="EMBL" id="DBA15204.1"/>
    </source>
</evidence>
<dbReference type="InterPro" id="IPR036910">
    <property type="entry name" value="HMG_box_dom_sf"/>
</dbReference>
<evidence type="ECO:0000256" key="1">
    <source>
        <dbReference type="ARBA" id="ARBA00004436"/>
    </source>
</evidence>
<evidence type="ECO:0000256" key="11">
    <source>
        <dbReference type="ARBA" id="ARBA00040582"/>
    </source>
</evidence>
<dbReference type="InterPro" id="IPR050342">
    <property type="entry name" value="HMGB"/>
</dbReference>
<keyword evidence="4" id="KW-0809">Transit peptide</keyword>
<comment type="function">
    <text evidence="12">Binds to the mitochondrial light strand promoter and functions in mitochondrial transcription regulation. Component of the mitochondrial transcription initiation complex, composed at least of TFB2M, TFAM and POLRMT that is required for basal transcription of mitochondrial DNA. In this complex, TFAM recruits POLRMT to a specific promoter whereas TFB2M induces structural changes in POLRMT to enable promoter opening and trapping of the DNA non-template strand. Required for accurate and efficient promoter recognition by the mitochondrial RNA polymerase. Promotes transcription initiation from the HSP1 and the light strand promoter by binding immediately upstream of transcriptional start sites. Is able to unwind DNA. Bends the mitochondrial light strand promoter DNA into a U-turn shape via its HMG boxes. Required for maintenance of normal levels of mitochondrial DNA. May play a role in organizing and compacting mitochondrial DNA.</text>
</comment>
<feature type="DNA-binding region" description="HMG box" evidence="14">
    <location>
        <begin position="64"/>
        <end position="132"/>
    </location>
</feature>
<evidence type="ECO:0000256" key="13">
    <source>
        <dbReference type="ARBA" id="ARBA00046467"/>
    </source>
</evidence>
<keyword evidence="9" id="KW-0804">Transcription</keyword>
<keyword evidence="5" id="KW-0805">Transcription regulation</keyword>
<dbReference type="FunFam" id="1.10.30.10:FF:000043">
    <property type="entry name" value="Transcription factor A, mitochondrial"/>
    <property type="match status" value="1"/>
</dbReference>
<feature type="domain" description="HMG box" evidence="16">
    <location>
        <begin position="169"/>
        <end position="233"/>
    </location>
</feature>
<evidence type="ECO:0000256" key="12">
    <source>
        <dbReference type="ARBA" id="ARBA00045216"/>
    </source>
</evidence>
<evidence type="ECO:0000256" key="2">
    <source>
        <dbReference type="ARBA" id="ARBA00022553"/>
    </source>
</evidence>
<dbReference type="Proteomes" id="UP001181693">
    <property type="component" value="Unassembled WGS sequence"/>
</dbReference>
<evidence type="ECO:0000259" key="16">
    <source>
        <dbReference type="PROSITE" id="PS50118"/>
    </source>
</evidence>
<feature type="compositionally biased region" description="Basic and acidic residues" evidence="15">
    <location>
        <begin position="254"/>
        <end position="286"/>
    </location>
</feature>
<keyword evidence="7" id="KW-0496">Mitochondrion</keyword>
<proteinExistence type="predicted"/>
<keyword evidence="18" id="KW-1185">Reference proteome</keyword>
<comment type="subcellular location">
    <subcellularLocation>
        <location evidence="1">Mitochondrion matrix</location>
        <location evidence="1">Mitochondrion nucleoid</location>
    </subcellularLocation>
</comment>
<keyword evidence="6 14" id="KW-0238">DNA-binding</keyword>
<dbReference type="CDD" id="cd21987">
    <property type="entry name" value="HMG-box_TFAM_rpt2"/>
    <property type="match status" value="1"/>
</dbReference>
<dbReference type="PANTHER" id="PTHR48112:SF17">
    <property type="entry name" value="INTRASTRAND CROSS-LINK RECOGNITION PROTEIN"/>
    <property type="match status" value="1"/>
</dbReference>
<evidence type="ECO:0000256" key="3">
    <source>
        <dbReference type="ARBA" id="ARBA00022737"/>
    </source>
</evidence>
<dbReference type="Pfam" id="PF00505">
    <property type="entry name" value="HMG_box"/>
    <property type="match status" value="1"/>
</dbReference>
<feature type="domain" description="HMG box" evidence="16">
    <location>
        <begin position="64"/>
        <end position="132"/>
    </location>
</feature>
<reference evidence="17" key="1">
    <citation type="thesis" date="2020" institute="ProQuest LLC" country="789 East Eisenhower Parkway, Ann Arbor, MI, USA">
        <title>Comparative Genomics and Chromosome Evolution.</title>
        <authorList>
            <person name="Mudd A.B."/>
        </authorList>
    </citation>
    <scope>NUCLEOTIDE SEQUENCE</scope>
    <source>
        <strain evidence="17">1538</strain>
        <tissue evidence="17">Blood</tissue>
    </source>
</reference>
<evidence type="ECO:0000256" key="4">
    <source>
        <dbReference type="ARBA" id="ARBA00022946"/>
    </source>
</evidence>
<name>A0AAV2ZLT1_PYXAD</name>
<dbReference type="GO" id="GO:0005634">
    <property type="term" value="C:nucleus"/>
    <property type="evidence" value="ECO:0007669"/>
    <property type="project" value="UniProtKB-UniRule"/>
</dbReference>
<dbReference type="SMART" id="SM00398">
    <property type="entry name" value="HMG"/>
    <property type="match status" value="2"/>
</dbReference>
<evidence type="ECO:0000256" key="6">
    <source>
        <dbReference type="ARBA" id="ARBA00023125"/>
    </source>
</evidence>
<feature type="DNA-binding region" description="HMG box" evidence="14">
    <location>
        <begin position="169"/>
        <end position="233"/>
    </location>
</feature>
<dbReference type="InterPro" id="IPR009071">
    <property type="entry name" value="HMG_box_dom"/>
</dbReference>
<dbReference type="PROSITE" id="PS50118">
    <property type="entry name" value="HMG_BOX_2"/>
    <property type="match status" value="2"/>
</dbReference>